<proteinExistence type="predicted"/>
<dbReference type="AlphaFoldDB" id="A0AAN6Q0R2"/>
<name>A0AAN6Q0R2_9PEZI</name>
<dbReference type="PANTHER" id="PTHR35392:SF3">
    <property type="entry name" value="ZN(2)-C6 FUNGAL-TYPE DOMAIN-CONTAINING PROTEIN"/>
    <property type="match status" value="1"/>
</dbReference>
<feature type="compositionally biased region" description="Basic and acidic residues" evidence="1">
    <location>
        <begin position="13"/>
        <end position="22"/>
    </location>
</feature>
<reference evidence="2" key="1">
    <citation type="journal article" date="2023" name="Mol. Phylogenet. Evol.">
        <title>Genome-scale phylogeny and comparative genomics of the fungal order Sordariales.</title>
        <authorList>
            <person name="Hensen N."/>
            <person name="Bonometti L."/>
            <person name="Westerberg I."/>
            <person name="Brannstrom I.O."/>
            <person name="Guillou S."/>
            <person name="Cros-Aarteil S."/>
            <person name="Calhoun S."/>
            <person name="Haridas S."/>
            <person name="Kuo A."/>
            <person name="Mondo S."/>
            <person name="Pangilinan J."/>
            <person name="Riley R."/>
            <person name="LaButti K."/>
            <person name="Andreopoulos B."/>
            <person name="Lipzen A."/>
            <person name="Chen C."/>
            <person name="Yan M."/>
            <person name="Daum C."/>
            <person name="Ng V."/>
            <person name="Clum A."/>
            <person name="Steindorff A."/>
            <person name="Ohm R.A."/>
            <person name="Martin F."/>
            <person name="Silar P."/>
            <person name="Natvig D.O."/>
            <person name="Lalanne C."/>
            <person name="Gautier V."/>
            <person name="Ament-Velasquez S.L."/>
            <person name="Kruys A."/>
            <person name="Hutchinson M.I."/>
            <person name="Powell A.J."/>
            <person name="Barry K."/>
            <person name="Miller A.N."/>
            <person name="Grigoriev I.V."/>
            <person name="Debuchy R."/>
            <person name="Gladieux P."/>
            <person name="Hiltunen Thoren M."/>
            <person name="Johannesson H."/>
        </authorList>
    </citation>
    <scope>NUCLEOTIDE SEQUENCE</scope>
    <source>
        <strain evidence="2">CBS 757.83</strain>
    </source>
</reference>
<gene>
    <name evidence="2" type="ORF">N658DRAFT_428222</name>
</gene>
<evidence type="ECO:0000313" key="3">
    <source>
        <dbReference type="Proteomes" id="UP001305647"/>
    </source>
</evidence>
<evidence type="ECO:0000313" key="2">
    <source>
        <dbReference type="EMBL" id="KAK4100174.1"/>
    </source>
</evidence>
<dbReference type="PANTHER" id="PTHR35392">
    <property type="entry name" value="ZN(II)2CYS6 TRANSCRIPTION FACTOR (EUROFUNG)-RELATED-RELATED"/>
    <property type="match status" value="1"/>
</dbReference>
<feature type="compositionally biased region" description="Basic residues" evidence="1">
    <location>
        <begin position="1"/>
        <end position="12"/>
    </location>
</feature>
<dbReference type="Proteomes" id="UP001305647">
    <property type="component" value="Unassembled WGS sequence"/>
</dbReference>
<keyword evidence="3" id="KW-1185">Reference proteome</keyword>
<reference evidence="2" key="2">
    <citation type="submission" date="2023-05" db="EMBL/GenBank/DDBJ databases">
        <authorList>
            <consortium name="Lawrence Berkeley National Laboratory"/>
            <person name="Steindorff A."/>
            <person name="Hensen N."/>
            <person name="Bonometti L."/>
            <person name="Westerberg I."/>
            <person name="Brannstrom I.O."/>
            <person name="Guillou S."/>
            <person name="Cros-Aarteil S."/>
            <person name="Calhoun S."/>
            <person name="Haridas S."/>
            <person name="Kuo A."/>
            <person name="Mondo S."/>
            <person name="Pangilinan J."/>
            <person name="Riley R."/>
            <person name="Labutti K."/>
            <person name="Andreopoulos B."/>
            <person name="Lipzen A."/>
            <person name="Chen C."/>
            <person name="Yanf M."/>
            <person name="Daum C."/>
            <person name="Ng V."/>
            <person name="Clum A."/>
            <person name="Ohm R."/>
            <person name="Martin F."/>
            <person name="Silar P."/>
            <person name="Natvig D."/>
            <person name="Lalanne C."/>
            <person name="Gautier V."/>
            <person name="Ament-Velasquez S.L."/>
            <person name="Kruys A."/>
            <person name="Hutchinson M.I."/>
            <person name="Powell A.J."/>
            <person name="Barry K."/>
            <person name="Miller A.N."/>
            <person name="Grigoriev I.V."/>
            <person name="Debuchy R."/>
            <person name="Gladieux P."/>
            <person name="Thoren M.H."/>
            <person name="Johannesson H."/>
        </authorList>
    </citation>
    <scope>NUCLEOTIDE SEQUENCE</scope>
    <source>
        <strain evidence="2">CBS 757.83</strain>
    </source>
</reference>
<sequence>DGKSSGKRKKRGRFDEGSRKETSDTRTMGACLRCHNQRVRCVPNKQDSKNPFAPCETCLRVRRDTRKTIHNIPCFRFKVTSMVVYRPGGLGLTKRFSHTKVADVPGTSAIYDIEVEQGLCRRPLRLQVRYFQPQETDRMDWMYMDNGKHMTKQTGSFCLADVEKTARYFNRYLDENCLDGLEQAAEGSDETVGDVFMMIARYCRPRSQGIVKIPSNKATGQGGKHSAGKDVLHKVARLWFAIRHGTGTAWLSGQEHLGSDHPLHKRTIVSRMIVAQFDSIRHERVYKRSAPEVLRTVDTLLTSCNKEAWFTVFLATFLLLHQVAKTSEDRYRHAQQNSGGKALDTRYGNPHDPLTSFVEELHHGAVMLLAHWHYFKRCDLMNLDWENAGDSPLMFLEPQQVDFIKGIVECVKNKLPHIPATPEEGCWEHELFWVSKMFVSEPSRKAHWTPPEMFTLVNPSVGRIPVKSERRGADMDSVVLVGAATCVE</sequence>
<evidence type="ECO:0000256" key="1">
    <source>
        <dbReference type="SAM" id="MobiDB-lite"/>
    </source>
</evidence>
<comment type="caution">
    <text evidence="2">The sequence shown here is derived from an EMBL/GenBank/DDBJ whole genome shotgun (WGS) entry which is preliminary data.</text>
</comment>
<feature type="region of interest" description="Disordered" evidence="1">
    <location>
        <begin position="1"/>
        <end position="22"/>
    </location>
</feature>
<organism evidence="2 3">
    <name type="scientific">Parathielavia hyrcaniae</name>
    <dbReference type="NCBI Taxonomy" id="113614"/>
    <lineage>
        <taxon>Eukaryota</taxon>
        <taxon>Fungi</taxon>
        <taxon>Dikarya</taxon>
        <taxon>Ascomycota</taxon>
        <taxon>Pezizomycotina</taxon>
        <taxon>Sordariomycetes</taxon>
        <taxon>Sordariomycetidae</taxon>
        <taxon>Sordariales</taxon>
        <taxon>Chaetomiaceae</taxon>
        <taxon>Parathielavia</taxon>
    </lineage>
</organism>
<evidence type="ECO:0008006" key="4">
    <source>
        <dbReference type="Google" id="ProtNLM"/>
    </source>
</evidence>
<accession>A0AAN6Q0R2</accession>
<dbReference type="InterPro" id="IPR052973">
    <property type="entry name" value="Fungal_sec-metab_reg_TF"/>
</dbReference>
<feature type="non-terminal residue" evidence="2">
    <location>
        <position position="1"/>
    </location>
</feature>
<protein>
    <recommendedName>
        <fullName evidence="4">Zn(2)-C6 fungal-type domain-containing protein</fullName>
    </recommendedName>
</protein>
<dbReference type="EMBL" id="MU863643">
    <property type="protein sequence ID" value="KAK4100174.1"/>
    <property type="molecule type" value="Genomic_DNA"/>
</dbReference>